<dbReference type="SUPFAM" id="SSF82919">
    <property type="entry name" value="Zn-finger domain of Sec23/24"/>
    <property type="match status" value="1"/>
</dbReference>
<evidence type="ECO:0000256" key="7">
    <source>
        <dbReference type="ARBA" id="ARBA00023329"/>
    </source>
</evidence>
<dbReference type="GO" id="GO:0090110">
    <property type="term" value="P:COPII-coated vesicle cargo loading"/>
    <property type="evidence" value="ECO:0007669"/>
    <property type="project" value="TreeGrafter"/>
</dbReference>
<dbReference type="PANTHER" id="PTHR13803">
    <property type="entry name" value="SEC24-RELATED PROTEIN"/>
    <property type="match status" value="1"/>
</dbReference>
<dbReference type="GO" id="GO:0005829">
    <property type="term" value="C:cytosol"/>
    <property type="evidence" value="ECO:0007669"/>
    <property type="project" value="UniProtKB-SubCell"/>
</dbReference>
<evidence type="ECO:0000313" key="15">
    <source>
        <dbReference type="Proteomes" id="UP000472260"/>
    </source>
</evidence>
<dbReference type="InterPro" id="IPR036175">
    <property type="entry name" value="Sec23/24_helical_dom_sf"/>
</dbReference>
<dbReference type="InterPro" id="IPR029006">
    <property type="entry name" value="ADF-H/Gelsolin-like_dom_sf"/>
</dbReference>
<keyword evidence="6" id="KW-0653">Protein transport</keyword>
<dbReference type="Proteomes" id="UP000472260">
    <property type="component" value="Unassembled WGS sequence"/>
</dbReference>
<evidence type="ECO:0000256" key="5">
    <source>
        <dbReference type="ARBA" id="ARBA00022448"/>
    </source>
</evidence>
<dbReference type="InterPro" id="IPR006895">
    <property type="entry name" value="Znf_Sec23_Sec24"/>
</dbReference>
<dbReference type="Pfam" id="PF08033">
    <property type="entry name" value="Sec23_BS"/>
    <property type="match status" value="1"/>
</dbReference>
<dbReference type="InterPro" id="IPR012990">
    <property type="entry name" value="Beta-sandwich_Sec23_24"/>
</dbReference>
<evidence type="ECO:0000256" key="1">
    <source>
        <dbReference type="ARBA" id="ARBA00004299"/>
    </source>
</evidence>
<keyword evidence="15" id="KW-1185">Reference proteome</keyword>
<feature type="compositionally biased region" description="Pro residues" evidence="8">
    <location>
        <begin position="60"/>
        <end position="79"/>
    </location>
</feature>
<evidence type="ECO:0000259" key="11">
    <source>
        <dbReference type="Pfam" id="PF04811"/>
    </source>
</evidence>
<dbReference type="Gene3D" id="3.40.50.410">
    <property type="entry name" value="von Willebrand factor, type A domain"/>
    <property type="match status" value="1"/>
</dbReference>
<dbReference type="GO" id="GO:0005789">
    <property type="term" value="C:endoplasmic reticulum membrane"/>
    <property type="evidence" value="ECO:0007669"/>
    <property type="project" value="UniProtKB-SubCell"/>
</dbReference>
<dbReference type="InterPro" id="IPR041742">
    <property type="entry name" value="Sec24-like_trunk_dom"/>
</dbReference>
<organism evidence="14 15">
    <name type="scientific">Sinocyclocheilus anshuiensis</name>
    <dbReference type="NCBI Taxonomy" id="1608454"/>
    <lineage>
        <taxon>Eukaryota</taxon>
        <taxon>Metazoa</taxon>
        <taxon>Chordata</taxon>
        <taxon>Craniata</taxon>
        <taxon>Vertebrata</taxon>
        <taxon>Euteleostomi</taxon>
        <taxon>Actinopterygii</taxon>
        <taxon>Neopterygii</taxon>
        <taxon>Teleostei</taxon>
        <taxon>Ostariophysi</taxon>
        <taxon>Cypriniformes</taxon>
        <taxon>Cyprinidae</taxon>
        <taxon>Cyprininae</taxon>
        <taxon>Sinocyclocheilus</taxon>
    </lineage>
</organism>
<dbReference type="Gene3D" id="1.20.120.730">
    <property type="entry name" value="Sec23/Sec24 helical domain"/>
    <property type="match status" value="1"/>
</dbReference>
<name>A0A671RPV4_9TELE</name>
<dbReference type="Gene3D" id="2.30.30.380">
    <property type="entry name" value="Zn-finger domain of Sec23/24"/>
    <property type="match status" value="1"/>
</dbReference>
<dbReference type="Ensembl" id="ENSSANT00000090681.1">
    <property type="protein sequence ID" value="ENSSANP00000085316.1"/>
    <property type="gene ID" value="ENSSANG00000040296.1"/>
</dbReference>
<dbReference type="Pfam" id="PF00626">
    <property type="entry name" value="Gelsolin"/>
    <property type="match status" value="1"/>
</dbReference>
<dbReference type="PANTHER" id="PTHR13803:SF5">
    <property type="entry name" value="PROTEIN TRANSPORT PROTEIN SEC24C"/>
    <property type="match status" value="1"/>
</dbReference>
<dbReference type="InterPro" id="IPR036174">
    <property type="entry name" value="Znf_Sec23_Sec24_sf"/>
</dbReference>
<dbReference type="Pfam" id="PF04811">
    <property type="entry name" value="Sec23_trunk"/>
    <property type="match status" value="1"/>
</dbReference>
<evidence type="ECO:0000256" key="3">
    <source>
        <dbReference type="ARBA" id="ARBA00004514"/>
    </source>
</evidence>
<feature type="domain" description="Sec23/Sec24 beta-sandwich" evidence="13">
    <location>
        <begin position="672"/>
        <end position="755"/>
    </location>
</feature>
<feature type="compositionally biased region" description="Pro residues" evidence="8">
    <location>
        <begin position="208"/>
        <end position="217"/>
    </location>
</feature>
<dbReference type="InterPro" id="IPR036180">
    <property type="entry name" value="Gelsolin-like_dom_sf"/>
</dbReference>
<protein>
    <submittedName>
        <fullName evidence="14">Protein transport protein Sec24C-like</fullName>
    </submittedName>
</protein>
<dbReference type="GO" id="GO:0008270">
    <property type="term" value="F:zinc ion binding"/>
    <property type="evidence" value="ECO:0007669"/>
    <property type="project" value="InterPro"/>
</dbReference>
<feature type="domain" description="Sec23/Sec24 trunk" evidence="11">
    <location>
        <begin position="423"/>
        <end position="667"/>
    </location>
</feature>
<evidence type="ECO:0000256" key="4">
    <source>
        <dbReference type="ARBA" id="ARBA00008334"/>
    </source>
</evidence>
<evidence type="ECO:0000259" key="10">
    <source>
        <dbReference type="Pfam" id="PF04810"/>
    </source>
</evidence>
<dbReference type="InterPro" id="IPR006896">
    <property type="entry name" value="Sec23/24_trunk_dom"/>
</dbReference>
<evidence type="ECO:0000259" key="9">
    <source>
        <dbReference type="Pfam" id="PF00626"/>
    </source>
</evidence>
<dbReference type="AlphaFoldDB" id="A0A671RPV4"/>
<dbReference type="InterPro" id="IPR006900">
    <property type="entry name" value="Sec23/24_helical_dom"/>
</dbReference>
<dbReference type="Pfam" id="PF04810">
    <property type="entry name" value="zf-Sec23_Sec24"/>
    <property type="match status" value="1"/>
</dbReference>
<dbReference type="SUPFAM" id="SSF82754">
    <property type="entry name" value="C-terminal, gelsolin-like domain of Sec23/24"/>
    <property type="match status" value="1"/>
</dbReference>
<sequence>MSAPYTPAAPPTFPPTSTAPSQPPPTEAVAQPPPQSYYGAPPPAQLPFPNAFSSTGPTQPQAPPPVSPQSFPQAPPVSQPPFSTAQVPPGPTQSYGGPLPPTQPSFSRPLLPTSQPSTFPAGPPPTSTPSQLPGVMQPQPPVSQPSPYHSGPPLTSTGFPPQVGAPPRPPFAGMQGPPMASQGPPMASQGLPLASQGSPMAQANHVPPTQPGMPPGPINASLSGPPPQPGMQGYPPQQNGEHQCCYCWCFFTQIQVIEDDKANKGSEPFTTGVRGQAPPLVTTKFQVKDQGNASPRYIRCTAYNIPCNSDMAKQSQVPLAAVIKPLAPLPPDETPPYLVDHGESGPIRCNRCKAYMCPYMQFIEGGRRFQCGFCSCVTEVPPHYFQHLDHTGKRVDCYDRPELSMGSYEFTATVDYCKNNKIPQPPAFIFLIDVSYNAVKNGMVGIVCQELKTLLDYLPRENPDVESNIRVGFVTYNKVLHFYNVKASLAQPQMMVVSDVADMFVPLLDGFLVNVSESRVVIESLLDQIPEMFADTRETESVFGPVIQAGLEALKAADCAGKLFVFHSSLPIAEAPGKLKNREDKKLVGTDKEKSLFQPQVSFYNTLAKECVAQGCCVDLFLFPNQYVDVATLGVVPTSTSGSIYKYTYFQASSDQERFLNDLRRDVQKQVGFDALMRVRTSTGIRATDFFGSFYMSNTTDVELAGLDCDKTVTVEFRHDDKLSEETGALMQCAVLYTSCSGQRRLRIHNMAVNCCSQLADLYRNCETDTIINFFAKYAYRSVLCSPIKNVRDSLVNQCAQILACYRKNCASPSSAGQLILPECMKLLPVYLNCVLKSDVLQPGADVSLDDRAYLRQLVSTLDVSESHVFFYPRLLPLVDVMSMSLPVAVRNSEERLSRGGVYLLENGLNIFLWVGVNAQQELLQNIFGTPAFGQIDPNMTSLPALDNPFSKRLREIIESFRAQRSRYMKLMVVKQEDKLELIFKHFLVEDKSNNGGASYVDFLCHMHKEIRQLLS</sequence>
<dbReference type="Gene3D" id="3.40.20.10">
    <property type="entry name" value="Severin"/>
    <property type="match status" value="1"/>
</dbReference>
<feature type="region of interest" description="Disordered" evidence="8">
    <location>
        <begin position="1"/>
        <end position="236"/>
    </location>
</feature>
<dbReference type="FunFam" id="3.40.50.410:FF:000020">
    <property type="entry name" value="protein transport protein Sec24D isoform X1"/>
    <property type="match status" value="1"/>
</dbReference>
<dbReference type="GO" id="GO:0030127">
    <property type="term" value="C:COPII vesicle coat"/>
    <property type="evidence" value="ECO:0007669"/>
    <property type="project" value="InterPro"/>
</dbReference>
<gene>
    <name evidence="14" type="primary">LOC107684100</name>
</gene>
<keyword evidence="7" id="KW-0968">Cytoplasmic vesicle</keyword>
<evidence type="ECO:0000259" key="13">
    <source>
        <dbReference type="Pfam" id="PF08033"/>
    </source>
</evidence>
<evidence type="ECO:0000256" key="6">
    <source>
        <dbReference type="ARBA" id="ARBA00022927"/>
    </source>
</evidence>
<evidence type="ECO:0000256" key="8">
    <source>
        <dbReference type="SAM" id="MobiDB-lite"/>
    </source>
</evidence>
<feature type="domain" description="Gelsolin-like" evidence="9">
    <location>
        <begin position="885"/>
        <end position="958"/>
    </location>
</feature>
<comment type="subcellular location">
    <subcellularLocation>
        <location evidence="3">Cytoplasm</location>
        <location evidence="3">Cytosol</location>
    </subcellularLocation>
    <subcellularLocation>
        <location evidence="1">Cytoplasmic vesicle</location>
        <location evidence="1">COPII-coated vesicle membrane</location>
        <topology evidence="1">Peripheral membrane protein</topology>
        <orientation evidence="1">Cytoplasmic side</orientation>
    </subcellularLocation>
    <subcellularLocation>
        <location evidence="2">Endoplasmic reticulum membrane</location>
        <topology evidence="2">Peripheral membrane protein</topology>
        <orientation evidence="2">Cytoplasmic side</orientation>
    </subcellularLocation>
</comment>
<feature type="domain" description="Sec23/Sec24 helical" evidence="12">
    <location>
        <begin position="768"/>
        <end position="867"/>
    </location>
</feature>
<dbReference type="Gene3D" id="2.60.40.1670">
    <property type="entry name" value="beta-sandwich domain of Sec23/24"/>
    <property type="match status" value="1"/>
</dbReference>
<dbReference type="GO" id="GO:0006886">
    <property type="term" value="P:intracellular protein transport"/>
    <property type="evidence" value="ECO:0007669"/>
    <property type="project" value="InterPro"/>
</dbReference>
<reference evidence="14" key="1">
    <citation type="submission" date="2025-08" db="UniProtKB">
        <authorList>
            <consortium name="Ensembl"/>
        </authorList>
    </citation>
    <scope>IDENTIFICATION</scope>
</reference>
<feature type="domain" description="Zinc finger Sec23/Sec24-type" evidence="10">
    <location>
        <begin position="346"/>
        <end position="384"/>
    </location>
</feature>
<feature type="compositionally biased region" description="Pro residues" evidence="8">
    <location>
        <begin position="21"/>
        <end position="46"/>
    </location>
</feature>
<dbReference type="InterPro" id="IPR007123">
    <property type="entry name" value="Gelsolin-like_dom"/>
</dbReference>
<dbReference type="FunFam" id="2.30.30.380:FF:000003">
    <property type="entry name" value="SEC24 homolog D, COPII coat complex component"/>
    <property type="match status" value="1"/>
</dbReference>
<dbReference type="InterPro" id="IPR036465">
    <property type="entry name" value="vWFA_dom_sf"/>
</dbReference>
<evidence type="ECO:0000256" key="2">
    <source>
        <dbReference type="ARBA" id="ARBA00004397"/>
    </source>
</evidence>
<reference evidence="14" key="2">
    <citation type="submission" date="2025-09" db="UniProtKB">
        <authorList>
            <consortium name="Ensembl"/>
        </authorList>
    </citation>
    <scope>IDENTIFICATION</scope>
</reference>
<dbReference type="GO" id="GO:0000149">
    <property type="term" value="F:SNARE binding"/>
    <property type="evidence" value="ECO:0007669"/>
    <property type="project" value="TreeGrafter"/>
</dbReference>
<dbReference type="SUPFAM" id="SSF53300">
    <property type="entry name" value="vWA-like"/>
    <property type="match status" value="1"/>
</dbReference>
<dbReference type="InterPro" id="IPR050550">
    <property type="entry name" value="SEC23_SEC24_subfamily"/>
</dbReference>
<keyword evidence="5" id="KW-0813">Transport</keyword>
<dbReference type="GO" id="GO:0070971">
    <property type="term" value="C:endoplasmic reticulum exit site"/>
    <property type="evidence" value="ECO:0007669"/>
    <property type="project" value="TreeGrafter"/>
</dbReference>
<proteinExistence type="inferred from homology"/>
<dbReference type="SUPFAM" id="SSF81811">
    <property type="entry name" value="Helical domain of Sec23/24"/>
    <property type="match status" value="1"/>
</dbReference>
<dbReference type="SUPFAM" id="SSF81995">
    <property type="entry name" value="beta-sandwich domain of Sec23/24"/>
    <property type="match status" value="1"/>
</dbReference>
<evidence type="ECO:0000313" key="14">
    <source>
        <dbReference type="Ensembl" id="ENSSANP00000085316.1"/>
    </source>
</evidence>
<dbReference type="CDD" id="cd01479">
    <property type="entry name" value="Sec24-like"/>
    <property type="match status" value="1"/>
</dbReference>
<dbReference type="Pfam" id="PF04815">
    <property type="entry name" value="Sec23_helical"/>
    <property type="match status" value="1"/>
</dbReference>
<comment type="similarity">
    <text evidence="4">Belongs to the SEC23/SEC24 family. SEC24 subfamily.</text>
</comment>
<accession>A0A671RPV4</accession>
<evidence type="ECO:0000259" key="12">
    <source>
        <dbReference type="Pfam" id="PF04815"/>
    </source>
</evidence>